<organism evidence="3 4">
    <name type="scientific">Dorcoceras hygrometricum</name>
    <dbReference type="NCBI Taxonomy" id="472368"/>
    <lineage>
        <taxon>Eukaryota</taxon>
        <taxon>Viridiplantae</taxon>
        <taxon>Streptophyta</taxon>
        <taxon>Embryophyta</taxon>
        <taxon>Tracheophyta</taxon>
        <taxon>Spermatophyta</taxon>
        <taxon>Magnoliopsida</taxon>
        <taxon>eudicotyledons</taxon>
        <taxon>Gunneridae</taxon>
        <taxon>Pentapetalae</taxon>
        <taxon>asterids</taxon>
        <taxon>lamiids</taxon>
        <taxon>Lamiales</taxon>
        <taxon>Gesneriaceae</taxon>
        <taxon>Didymocarpoideae</taxon>
        <taxon>Trichosporeae</taxon>
        <taxon>Loxocarpinae</taxon>
        <taxon>Dorcoceras</taxon>
    </lineage>
</organism>
<protein>
    <submittedName>
        <fullName evidence="3">Uncharacterized protein</fullName>
    </submittedName>
</protein>
<proteinExistence type="predicted"/>
<sequence length="145" mass="16074">MAKVTVARADIAFSASLSEEMTRVSQHFGTLTIRFSRCACERRSADGVRIGLGMVSFWIVLCDCFCWLLLLILRREKRESAADRLLLISSMDLGESAGEPSFLTFLVALDSLRLALSIDASLEDRSDELRNPEGPARSRIAGFVE</sequence>
<dbReference type="AlphaFoldDB" id="A0A2Z7DAI7"/>
<dbReference type="Proteomes" id="UP000250235">
    <property type="component" value="Unassembled WGS sequence"/>
</dbReference>
<feature type="region of interest" description="Disordered" evidence="1">
    <location>
        <begin position="126"/>
        <end position="145"/>
    </location>
</feature>
<gene>
    <name evidence="3" type="ORF">F511_36101</name>
</gene>
<reference evidence="3 4" key="1">
    <citation type="journal article" date="2015" name="Proc. Natl. Acad. Sci. U.S.A.">
        <title>The resurrection genome of Boea hygrometrica: A blueprint for survival of dehydration.</title>
        <authorList>
            <person name="Xiao L."/>
            <person name="Yang G."/>
            <person name="Zhang L."/>
            <person name="Yang X."/>
            <person name="Zhao S."/>
            <person name="Ji Z."/>
            <person name="Zhou Q."/>
            <person name="Hu M."/>
            <person name="Wang Y."/>
            <person name="Chen M."/>
            <person name="Xu Y."/>
            <person name="Jin H."/>
            <person name="Xiao X."/>
            <person name="Hu G."/>
            <person name="Bao F."/>
            <person name="Hu Y."/>
            <person name="Wan P."/>
            <person name="Li L."/>
            <person name="Deng X."/>
            <person name="Kuang T."/>
            <person name="Xiang C."/>
            <person name="Zhu J.K."/>
            <person name="Oliver M.J."/>
            <person name="He Y."/>
        </authorList>
    </citation>
    <scope>NUCLEOTIDE SEQUENCE [LARGE SCALE GENOMIC DNA]</scope>
    <source>
        <strain evidence="4">cv. XS01</strain>
    </source>
</reference>
<evidence type="ECO:0000256" key="2">
    <source>
        <dbReference type="SAM" id="Phobius"/>
    </source>
</evidence>
<name>A0A2Z7DAI7_9LAMI</name>
<feature type="transmembrane region" description="Helical" evidence="2">
    <location>
        <begin position="50"/>
        <end position="73"/>
    </location>
</feature>
<evidence type="ECO:0000313" key="3">
    <source>
        <dbReference type="EMBL" id="KZV56781.1"/>
    </source>
</evidence>
<evidence type="ECO:0000256" key="1">
    <source>
        <dbReference type="SAM" id="MobiDB-lite"/>
    </source>
</evidence>
<keyword evidence="4" id="KW-1185">Reference proteome</keyword>
<keyword evidence="2" id="KW-0812">Transmembrane</keyword>
<keyword evidence="2" id="KW-1133">Transmembrane helix</keyword>
<keyword evidence="2" id="KW-0472">Membrane</keyword>
<evidence type="ECO:0000313" key="4">
    <source>
        <dbReference type="Proteomes" id="UP000250235"/>
    </source>
</evidence>
<dbReference type="EMBL" id="KQ987800">
    <property type="protein sequence ID" value="KZV56781.1"/>
    <property type="molecule type" value="Genomic_DNA"/>
</dbReference>
<accession>A0A2Z7DAI7</accession>